<name>A0A7V5PPB9_CALAY</name>
<dbReference type="EMBL" id="DROD01000407">
    <property type="protein sequence ID" value="HHJ52718.1"/>
    <property type="molecule type" value="Genomic_DNA"/>
</dbReference>
<reference evidence="1" key="1">
    <citation type="journal article" date="2020" name="mSystems">
        <title>Genome- and Community-Level Interaction Insights into Carbon Utilization and Element Cycling Functions of Hydrothermarchaeota in Hydrothermal Sediment.</title>
        <authorList>
            <person name="Zhou Z."/>
            <person name="Liu Y."/>
            <person name="Xu W."/>
            <person name="Pan J."/>
            <person name="Luo Z.H."/>
            <person name="Li M."/>
        </authorList>
    </citation>
    <scope>NUCLEOTIDE SEQUENCE [LARGE SCALE GENOMIC DNA]</scope>
    <source>
        <strain evidence="1">HyVt-527</strain>
    </source>
</reference>
<accession>A0A7V5PPB9</accession>
<proteinExistence type="predicted"/>
<dbReference type="InterPro" id="IPR021457">
    <property type="entry name" value="DUF3108"/>
</dbReference>
<dbReference type="Pfam" id="PF11306">
    <property type="entry name" value="DUF3108"/>
    <property type="match status" value="1"/>
</dbReference>
<protein>
    <submittedName>
        <fullName evidence="1">DUF3108 domain-containing protein</fullName>
    </submittedName>
</protein>
<evidence type="ECO:0000313" key="1">
    <source>
        <dbReference type="EMBL" id="HHJ52718.1"/>
    </source>
</evidence>
<gene>
    <name evidence="1" type="ORF">ENJ89_05945</name>
</gene>
<dbReference type="AlphaFoldDB" id="A0A7V5PPB9"/>
<organism evidence="1">
    <name type="scientific">Caldithrix abyssi</name>
    <dbReference type="NCBI Taxonomy" id="187145"/>
    <lineage>
        <taxon>Bacteria</taxon>
        <taxon>Pseudomonadati</taxon>
        <taxon>Calditrichota</taxon>
        <taxon>Calditrichia</taxon>
        <taxon>Calditrichales</taxon>
        <taxon>Calditrichaceae</taxon>
        <taxon>Caldithrix</taxon>
    </lineage>
</organism>
<comment type="caution">
    <text evidence="1">The sequence shown here is derived from an EMBL/GenBank/DDBJ whole genome shotgun (WGS) entry which is preliminary data.</text>
</comment>
<sequence length="261" mass="30392">MVKRNCLILVLFIILFLNATLYSGDKPFQWHTGEQLTYKVKWAFVRLGTVQLSIEDSLKLDSIPVHKVTFRIDSNPLLFFVDVHSVFTCYIDDQIRPVYYIASERNFRKRQKAIYRFYYPDSFFTIDFMDQKDTTRYRRVTLPLKETVFDGISLIFHARSRIAKVSKDTVTSFLNDKLGKVYLNYHGADSLIHVSAIPRPVPSYYIDGVINMKGIAGVTGPFKGWFARDAQRPPLKAYLKVFVGNVIAELESWKKWQPPRE</sequence>
<dbReference type="Proteomes" id="UP000886124">
    <property type="component" value="Unassembled WGS sequence"/>
</dbReference>